<sequence length="206" mass="22336">MLLTFLPSCRAVGLFDQIVTASGRHDLDVLHRVEHGKLTQGCPIAPQLVGMDNLRHVVFPQQSLEERSGGLGVAVFLKENFQHGSVFVHGPPQPLFDTPHVHAHLVKVPPGTPTGFPVAEILSKEISEFEAPSADGLVGDGDASFQQKFLDVPVTEGEPVVEPHGVADNRRGEPVTGELLTAEHCVTLPQQLATTGQRIDENERRE</sequence>
<organism evidence="1 2">
    <name type="scientific">Deinococcus aetherius</name>
    <dbReference type="NCBI Taxonomy" id="200252"/>
    <lineage>
        <taxon>Bacteria</taxon>
        <taxon>Thermotogati</taxon>
        <taxon>Deinococcota</taxon>
        <taxon>Deinococci</taxon>
        <taxon>Deinococcales</taxon>
        <taxon>Deinococcaceae</taxon>
        <taxon>Deinococcus</taxon>
    </lineage>
</organism>
<accession>A0ABN6RMQ3</accession>
<dbReference type="EMBL" id="AP026561">
    <property type="protein sequence ID" value="BDP43611.1"/>
    <property type="molecule type" value="Genomic_DNA"/>
</dbReference>
<protein>
    <submittedName>
        <fullName evidence="1">Uncharacterized protein</fullName>
    </submittedName>
</protein>
<keyword evidence="2" id="KW-1185">Reference proteome</keyword>
<proteinExistence type="predicted"/>
<dbReference type="Proteomes" id="UP001064971">
    <property type="component" value="Plasmid pDAETH-1"/>
</dbReference>
<name>A0ABN6RMQ3_9DEIO</name>
<evidence type="ECO:0000313" key="1">
    <source>
        <dbReference type="EMBL" id="BDP43611.1"/>
    </source>
</evidence>
<gene>
    <name evidence="1" type="ORF">DAETH_35800</name>
</gene>
<evidence type="ECO:0000313" key="2">
    <source>
        <dbReference type="Proteomes" id="UP001064971"/>
    </source>
</evidence>
<keyword evidence="1" id="KW-0614">Plasmid</keyword>
<reference evidence="1" key="1">
    <citation type="submission" date="2022-07" db="EMBL/GenBank/DDBJ databases">
        <title>Complete Genome Sequence of the Radioresistant Bacterium Deinococcus aetherius ST0316, Isolated from the Air Dust collected in Lower Stratosphere above Japan.</title>
        <authorList>
            <person name="Satoh K."/>
            <person name="Hagiwara K."/>
            <person name="Katsumata K."/>
            <person name="Kubo A."/>
            <person name="Yokobori S."/>
            <person name="Yamagishi A."/>
            <person name="Oono Y."/>
            <person name="Narumi I."/>
        </authorList>
    </citation>
    <scope>NUCLEOTIDE SEQUENCE</scope>
    <source>
        <strain evidence="1">ST0316</strain>
        <plasmid evidence="1">pDAETH-1</plasmid>
    </source>
</reference>
<geneLocation type="plasmid" evidence="1 2">
    <name>pDAETH-1</name>
</geneLocation>